<dbReference type="HAMAP" id="MF_04093">
    <property type="entry name" value="ROTA_NSP6"/>
    <property type="match status" value="1"/>
</dbReference>
<dbReference type="EMBL" id="QKYT01000828">
    <property type="protein sequence ID" value="RIA81225.1"/>
    <property type="molecule type" value="Genomic_DNA"/>
</dbReference>
<keyword evidence="2" id="KW-1185">Reference proteome</keyword>
<name>A0A397SA91_9GLOM</name>
<evidence type="ECO:0000313" key="2">
    <source>
        <dbReference type="Proteomes" id="UP000265703"/>
    </source>
</evidence>
<comment type="caution">
    <text evidence="1">The sequence shown here is derived from an EMBL/GenBank/DDBJ whole genome shotgun (WGS) entry which is preliminary data.</text>
</comment>
<dbReference type="Proteomes" id="UP000265703">
    <property type="component" value="Unassembled WGS sequence"/>
</dbReference>
<evidence type="ECO:0000313" key="1">
    <source>
        <dbReference type="EMBL" id="RIA81225.1"/>
    </source>
</evidence>
<protein>
    <submittedName>
        <fullName evidence="1">Uncharacterized protein</fullName>
    </submittedName>
</protein>
<proteinExistence type="inferred from homology"/>
<dbReference type="STRING" id="658196.A0A397SA91"/>
<accession>A0A397SA91</accession>
<gene>
    <name evidence="1" type="ORF">C1645_837337</name>
</gene>
<reference evidence="1 2" key="1">
    <citation type="submission" date="2018-06" db="EMBL/GenBank/DDBJ databases">
        <title>Comparative genomics reveals the genomic features of Rhizophagus irregularis, R. cerebriforme, R. diaphanum and Gigaspora rosea, and their symbiotic lifestyle signature.</title>
        <authorList>
            <person name="Morin E."/>
            <person name="San Clemente H."/>
            <person name="Chen E.C.H."/>
            <person name="De La Providencia I."/>
            <person name="Hainaut M."/>
            <person name="Kuo A."/>
            <person name="Kohler A."/>
            <person name="Murat C."/>
            <person name="Tang N."/>
            <person name="Roy S."/>
            <person name="Loubradou J."/>
            <person name="Henrissat B."/>
            <person name="Grigoriev I.V."/>
            <person name="Corradi N."/>
            <person name="Roux C."/>
            <person name="Martin F.M."/>
        </authorList>
    </citation>
    <scope>NUCLEOTIDE SEQUENCE [LARGE SCALE GENOMIC DNA]</scope>
    <source>
        <strain evidence="1 2">DAOM 227022</strain>
    </source>
</reference>
<organism evidence="1 2">
    <name type="scientific">Glomus cerebriforme</name>
    <dbReference type="NCBI Taxonomy" id="658196"/>
    <lineage>
        <taxon>Eukaryota</taxon>
        <taxon>Fungi</taxon>
        <taxon>Fungi incertae sedis</taxon>
        <taxon>Mucoromycota</taxon>
        <taxon>Glomeromycotina</taxon>
        <taxon>Glomeromycetes</taxon>
        <taxon>Glomerales</taxon>
        <taxon>Glomeraceae</taxon>
        <taxon>Glomus</taxon>
    </lineage>
</organism>
<dbReference type="AlphaFoldDB" id="A0A397SA91"/>
<dbReference type="OrthoDB" id="2425700at2759"/>
<sequence length="329" mass="39775">MLISKFLACEQYLTKVLYPYKSSWAHYAINHRLNRSLYLTNIVGKIQRIFDQQSKKAILTECKNEISIRGIPLIIEKYFPKLDKILREYLTPQILQKQYDWLLLLEILDDYYQQEMVREDNYDQPQSLFSSLIKKIPHNSIWQVWKLINRGIVCRHFFQVMSYSIYAQFHISLISRRWYNYNKYNIEQHKELIFQIEENELEGPQLSFQHLANFRQTLNVIQPQDLKQKYGFCMGYTKKILDLAIRADKVNEFVNQIKYFIKNIKSMDNYVKEKGGRITRLGKRYYKEFLSIFWKKPVSDYIKIHKENVTGVDEENEEDEEDYGMEQEM</sequence>